<dbReference type="AlphaFoldDB" id="A0A9N9BTS6"/>
<dbReference type="GO" id="GO:0005739">
    <property type="term" value="C:mitochondrion"/>
    <property type="evidence" value="ECO:0007669"/>
    <property type="project" value="UniProtKB-ARBA"/>
</dbReference>
<dbReference type="Pfam" id="PF02582">
    <property type="entry name" value="DUF155"/>
    <property type="match status" value="1"/>
</dbReference>
<evidence type="ECO:0000259" key="4">
    <source>
        <dbReference type="Pfam" id="PF02582"/>
    </source>
</evidence>
<dbReference type="PANTHER" id="PTHR16255:SF4">
    <property type="entry name" value="SPORULATION PROTEIN RMD8"/>
    <property type="match status" value="1"/>
</dbReference>
<evidence type="ECO:0000256" key="2">
    <source>
        <dbReference type="SAM" id="MobiDB-lite"/>
    </source>
</evidence>
<dbReference type="OrthoDB" id="18302at2759"/>
<feature type="compositionally biased region" description="Polar residues" evidence="2">
    <location>
        <begin position="38"/>
        <end position="57"/>
    </location>
</feature>
<reference evidence="5" key="1">
    <citation type="submission" date="2021-06" db="EMBL/GenBank/DDBJ databases">
        <authorList>
            <person name="Kallberg Y."/>
            <person name="Tangrot J."/>
            <person name="Rosling A."/>
        </authorList>
    </citation>
    <scope>NUCLEOTIDE SEQUENCE</scope>
    <source>
        <strain evidence="5">IA702</strain>
    </source>
</reference>
<dbReference type="InterPro" id="IPR051624">
    <property type="entry name" value="RMD1/Sad1-interacting"/>
</dbReference>
<evidence type="ECO:0000256" key="3">
    <source>
        <dbReference type="SAM" id="Phobius"/>
    </source>
</evidence>
<proteinExistence type="inferred from homology"/>
<dbReference type="Proteomes" id="UP000789572">
    <property type="component" value="Unassembled WGS sequence"/>
</dbReference>
<protein>
    <submittedName>
        <fullName evidence="5">10891_t:CDS:1</fullName>
    </submittedName>
</protein>
<comment type="caution">
    <text evidence="5">The sequence shown here is derived from an EMBL/GenBank/DDBJ whole genome shotgun (WGS) entry which is preliminary data.</text>
</comment>
<evidence type="ECO:0000313" key="6">
    <source>
        <dbReference type="Proteomes" id="UP000789572"/>
    </source>
</evidence>
<keyword evidence="3" id="KW-1133">Transmembrane helix</keyword>
<gene>
    <name evidence="5" type="ORF">POCULU_LOCUS6416</name>
</gene>
<keyword evidence="6" id="KW-1185">Reference proteome</keyword>
<organism evidence="5 6">
    <name type="scientific">Paraglomus occultum</name>
    <dbReference type="NCBI Taxonomy" id="144539"/>
    <lineage>
        <taxon>Eukaryota</taxon>
        <taxon>Fungi</taxon>
        <taxon>Fungi incertae sedis</taxon>
        <taxon>Mucoromycota</taxon>
        <taxon>Glomeromycotina</taxon>
        <taxon>Glomeromycetes</taxon>
        <taxon>Paraglomerales</taxon>
        <taxon>Paraglomeraceae</taxon>
        <taxon>Paraglomus</taxon>
    </lineage>
</organism>
<feature type="region of interest" description="Disordered" evidence="2">
    <location>
        <begin position="1"/>
        <end position="57"/>
    </location>
</feature>
<dbReference type="InterPro" id="IPR003734">
    <property type="entry name" value="DUF155"/>
</dbReference>
<keyword evidence="3" id="KW-0472">Membrane</keyword>
<feature type="compositionally biased region" description="Low complexity" evidence="2">
    <location>
        <begin position="7"/>
        <end position="23"/>
    </location>
</feature>
<keyword evidence="3" id="KW-0812">Transmembrane</keyword>
<accession>A0A9N9BTS6</accession>
<feature type="transmembrane region" description="Helical" evidence="3">
    <location>
        <begin position="465"/>
        <end position="485"/>
    </location>
</feature>
<name>A0A9N9BTS6_9GLOM</name>
<evidence type="ECO:0000313" key="5">
    <source>
        <dbReference type="EMBL" id="CAG8579506.1"/>
    </source>
</evidence>
<feature type="domain" description="DUF155" evidence="4">
    <location>
        <begin position="266"/>
        <end position="440"/>
    </location>
</feature>
<dbReference type="PANTHER" id="PTHR16255">
    <property type="entry name" value="REQUIRED FOR MEIOTIC NUCLEAR DIVISION PROTEIN 1 HOMOLOG"/>
    <property type="match status" value="1"/>
</dbReference>
<dbReference type="EMBL" id="CAJVPJ010001174">
    <property type="protein sequence ID" value="CAG8579506.1"/>
    <property type="molecule type" value="Genomic_DNA"/>
</dbReference>
<comment type="similarity">
    <text evidence="1">Belongs to the RMD1/sif2 family.</text>
</comment>
<feature type="region of interest" description="Disordered" evidence="2">
    <location>
        <begin position="100"/>
        <end position="122"/>
    </location>
</feature>
<evidence type="ECO:0000256" key="1">
    <source>
        <dbReference type="ARBA" id="ARBA00008306"/>
    </source>
</evidence>
<sequence length="493" mass="56078">MSAHAQSSTSTDNTRSTTSTTTNTKHKPPAVRFKSDFGTISNVSSSDSTLTDSPATSTTPLLSANAALQFSRPKVVTTPLRTTKTSQKLVLLPEQADKVSSDAAATREEEVEPQSPLVMRPSVDTWGRTDAERMSKEARQSRCPRVTAYCTADGYYLNRLMKFLRKEHNVHPRLYDECLYAQYFFPLTLGNSTLLCSSTSRKSSDGHSIMDKRIDQYEMQPGTSQYFDQYDTDECTNEACDQSTGSNNTTPNNYAIPSPELNIGEVFFFDYGVVVCWNLTNEQEIMLLRDLVTSGVLIRPLKEVIEPETFHFQYDFKSGRQPRIYNDMITLKSGNHMTKLTISHAISQSTKLTLYEWQMEDTIERTKPIPKMLAENGRLDLDRTTITKFTGEMYKLRMNVNLISNVLDTPEIFWSEPSLEPLYNAIRAYLEISQRTKILNERVNVISDLLDMLRKDIGVSNMRRITWIIIWLIVVAVFVAIGEIATKMLYLRK</sequence>